<organism evidence="1 2">
    <name type="scientific">Paenibacillus alvei</name>
    <name type="common">Bacillus alvei</name>
    <dbReference type="NCBI Taxonomy" id="44250"/>
    <lineage>
        <taxon>Bacteria</taxon>
        <taxon>Bacillati</taxon>
        <taxon>Bacillota</taxon>
        <taxon>Bacilli</taxon>
        <taxon>Bacillales</taxon>
        <taxon>Paenibacillaceae</taxon>
        <taxon>Paenibacillus</taxon>
    </lineage>
</organism>
<gene>
    <name evidence="1" type="ORF">PBLR_10920</name>
</gene>
<dbReference type="EMBL" id="LS992241">
    <property type="protein sequence ID" value="SYX82498.1"/>
    <property type="molecule type" value="Genomic_DNA"/>
</dbReference>
<reference evidence="2" key="1">
    <citation type="submission" date="2018-08" db="EMBL/GenBank/DDBJ databases">
        <authorList>
            <person name="Chevrot R."/>
        </authorList>
    </citation>
    <scope>NUCLEOTIDE SEQUENCE [LARGE SCALE GENOMIC DNA]</scope>
</reference>
<sequence length="50" mass="5757">MVASNDKDFDLHLRDITGLVTYDGGDSWFYLLGVVCHLTKAYKYQNRSKT</sequence>
<accession>A0A383R6D5</accession>
<dbReference type="Proteomes" id="UP000304148">
    <property type="component" value="Chromosome"/>
</dbReference>
<dbReference type="AlphaFoldDB" id="A0A383R6D5"/>
<name>A0A383R6D5_PAEAL</name>
<protein>
    <submittedName>
        <fullName evidence="1">Uncharacterized protein</fullName>
    </submittedName>
</protein>
<proteinExistence type="predicted"/>
<evidence type="ECO:0000313" key="2">
    <source>
        <dbReference type="Proteomes" id="UP000304148"/>
    </source>
</evidence>
<evidence type="ECO:0000313" key="1">
    <source>
        <dbReference type="EMBL" id="SYX82498.1"/>
    </source>
</evidence>